<keyword evidence="1" id="KW-1133">Transmembrane helix</keyword>
<sequence length="86" mass="9879">MKKYIIFAVSFIFIFSLFQILSGIILTYTYTPDITEAWNMSANLSQETVMISNHNSFLLTLLIAFLSATAAYFIPKKLKNTNYHTK</sequence>
<dbReference type="RefSeq" id="WP_095656415.1">
    <property type="nucleotide sequence ID" value="NZ_NPOA01000011.1"/>
</dbReference>
<keyword evidence="1" id="KW-0812">Transmembrane</keyword>
<keyword evidence="1" id="KW-0472">Membrane</keyword>
<evidence type="ECO:0000313" key="2">
    <source>
        <dbReference type="EMBL" id="PAV28647.1"/>
    </source>
</evidence>
<accession>A0A2A2IAI5</accession>
<gene>
    <name evidence="2" type="ORF">CIL05_15245</name>
</gene>
<reference evidence="2 3" key="1">
    <citation type="submission" date="2017-08" db="EMBL/GenBank/DDBJ databases">
        <title>Virgibacillus indicus sp. nov. and Virgibacillus profoundi sp. nov, two moderately halophilic bacteria isolated from marine sediment by using the Microfluidic Streak Plate.</title>
        <authorList>
            <person name="Xu B."/>
            <person name="Hu B."/>
            <person name="Wang J."/>
            <person name="Zhu Y."/>
            <person name="Huang L."/>
            <person name="Du W."/>
            <person name="Huang Y."/>
        </authorList>
    </citation>
    <scope>NUCLEOTIDE SEQUENCE [LARGE SCALE GENOMIC DNA]</scope>
    <source>
        <strain evidence="2 3">IO3-P3-H5</strain>
    </source>
</reference>
<dbReference type="AlphaFoldDB" id="A0A2A2IAI5"/>
<dbReference type="InterPro" id="IPR016174">
    <property type="entry name" value="Di-haem_cyt_TM"/>
</dbReference>
<keyword evidence="3" id="KW-1185">Reference proteome</keyword>
<dbReference type="GO" id="GO:0016020">
    <property type="term" value="C:membrane"/>
    <property type="evidence" value="ECO:0007669"/>
    <property type="project" value="InterPro"/>
</dbReference>
<dbReference type="GO" id="GO:0022904">
    <property type="term" value="P:respiratory electron transport chain"/>
    <property type="evidence" value="ECO:0007669"/>
    <property type="project" value="InterPro"/>
</dbReference>
<feature type="transmembrane region" description="Helical" evidence="1">
    <location>
        <begin position="56"/>
        <end position="74"/>
    </location>
</feature>
<comment type="caution">
    <text evidence="2">The sequence shown here is derived from an EMBL/GenBank/DDBJ whole genome shotgun (WGS) entry which is preliminary data.</text>
</comment>
<dbReference type="EMBL" id="NPOA01000011">
    <property type="protein sequence ID" value="PAV28647.1"/>
    <property type="molecule type" value="Genomic_DNA"/>
</dbReference>
<organism evidence="2 3">
    <name type="scientific">Virgibacillus profundi</name>
    <dbReference type="NCBI Taxonomy" id="2024555"/>
    <lineage>
        <taxon>Bacteria</taxon>
        <taxon>Bacillati</taxon>
        <taxon>Bacillota</taxon>
        <taxon>Bacilli</taxon>
        <taxon>Bacillales</taxon>
        <taxon>Bacillaceae</taxon>
        <taxon>Virgibacillus</taxon>
    </lineage>
</organism>
<protein>
    <submittedName>
        <fullName evidence="2">Uncharacterized protein</fullName>
    </submittedName>
</protein>
<dbReference type="OrthoDB" id="2454526at2"/>
<evidence type="ECO:0000256" key="1">
    <source>
        <dbReference type="SAM" id="Phobius"/>
    </source>
</evidence>
<feature type="transmembrane region" description="Helical" evidence="1">
    <location>
        <begin position="7"/>
        <end position="30"/>
    </location>
</feature>
<proteinExistence type="predicted"/>
<dbReference type="Proteomes" id="UP000218887">
    <property type="component" value="Unassembled WGS sequence"/>
</dbReference>
<name>A0A2A2IAI5_9BACI</name>
<dbReference type="SUPFAM" id="SSF81342">
    <property type="entry name" value="Transmembrane di-heme cytochromes"/>
    <property type="match status" value="1"/>
</dbReference>
<evidence type="ECO:0000313" key="3">
    <source>
        <dbReference type="Proteomes" id="UP000218887"/>
    </source>
</evidence>